<accession>A0A0F7L5G0</accession>
<evidence type="ECO:0000313" key="1">
    <source>
        <dbReference type="EMBL" id="AKH47150.1"/>
    </source>
</evidence>
<reference evidence="1" key="1">
    <citation type="journal article" date="2015" name="Front. Microbiol.">
        <title>Combining genomic sequencing methods to explore viral diversity and reveal potential virus-host interactions.</title>
        <authorList>
            <person name="Chow C.E."/>
            <person name="Winget D.M."/>
            <person name="White R.A.III."/>
            <person name="Hallam S.J."/>
            <person name="Suttle C.A."/>
        </authorList>
    </citation>
    <scope>NUCLEOTIDE SEQUENCE</scope>
    <source>
        <strain evidence="1">Anoxic2_5</strain>
    </source>
</reference>
<name>A0A0F7L5G0_9VIRU</name>
<reference evidence="1" key="2">
    <citation type="submission" date="2015-03" db="EMBL/GenBank/DDBJ databases">
        <authorList>
            <person name="Chow C.-E.T."/>
            <person name="Winget D.M."/>
            <person name="White R.A.III."/>
            <person name="Hallam S.J."/>
            <person name="Suttle C.A."/>
        </authorList>
    </citation>
    <scope>NUCLEOTIDE SEQUENCE</scope>
    <source>
        <strain evidence="1">Anoxic2_5</strain>
    </source>
</reference>
<organism evidence="1">
    <name type="scientific">uncultured marine virus</name>
    <dbReference type="NCBI Taxonomy" id="186617"/>
    <lineage>
        <taxon>Viruses</taxon>
        <taxon>environmental samples</taxon>
    </lineage>
</organism>
<sequence length="57" mass="5881">MACPVVSGSKAGASCQWSPGRSGLSSVHCATSSAPTAMPCWTSVVSTRARLMPRTLR</sequence>
<dbReference type="EMBL" id="KR029589">
    <property type="protein sequence ID" value="AKH47150.1"/>
    <property type="molecule type" value="Genomic_DNA"/>
</dbReference>
<protein>
    <submittedName>
        <fullName evidence="1">Uncharacterized protein</fullName>
    </submittedName>
</protein>
<proteinExistence type="predicted"/>